<protein>
    <recommendedName>
        <fullName evidence="5">DUF115 domain-containing protein</fullName>
    </recommendedName>
</protein>
<dbReference type="RefSeq" id="WP_193156048.1">
    <property type="nucleotide sequence ID" value="NZ_AQGU01000026.1"/>
</dbReference>
<comment type="caution">
    <text evidence="3">The sequence shown here is derived from an EMBL/GenBank/DDBJ whole genome shotgun (WGS) entry which is preliminary data.</text>
</comment>
<dbReference type="Pfam" id="PF01973">
    <property type="entry name" value="MptE-like"/>
    <property type="match status" value="1"/>
</dbReference>
<feature type="domain" description="Glycosyltransferase Maf N-terminal" evidence="2">
    <location>
        <begin position="19"/>
        <end position="237"/>
    </location>
</feature>
<dbReference type="EMBL" id="AQGU01000026">
    <property type="protein sequence ID" value="MBE0360259.1"/>
    <property type="molecule type" value="Genomic_DNA"/>
</dbReference>
<dbReference type="PANTHER" id="PTHR41786:SF1">
    <property type="entry name" value="6-HYDROXYMETHYLPTERIN DIPHOSPHOKINASE MPTE-LIKE DOMAIN-CONTAINING PROTEIN"/>
    <property type="match status" value="1"/>
</dbReference>
<reference evidence="3 4" key="1">
    <citation type="submission" date="2015-06" db="EMBL/GenBank/DDBJ databases">
        <title>Genome sequence of Pseudoalteromonas aliena.</title>
        <authorList>
            <person name="Xie B.-B."/>
            <person name="Rong J.-C."/>
            <person name="Qin Q.-L."/>
            <person name="Zhang Y.-Z."/>
        </authorList>
    </citation>
    <scope>NUCLEOTIDE SEQUENCE [LARGE SCALE GENOMIC DNA]</scope>
    <source>
        <strain evidence="3 4">SW19</strain>
    </source>
</reference>
<dbReference type="PANTHER" id="PTHR41786">
    <property type="entry name" value="MOTILITY ACCESSORY FACTOR MAF"/>
    <property type="match status" value="1"/>
</dbReference>
<organism evidence="3 4">
    <name type="scientific">Pseudoalteromonas aliena SW19</name>
    <dbReference type="NCBI Taxonomy" id="1314866"/>
    <lineage>
        <taxon>Bacteria</taxon>
        <taxon>Pseudomonadati</taxon>
        <taxon>Pseudomonadota</taxon>
        <taxon>Gammaproteobacteria</taxon>
        <taxon>Alteromonadales</taxon>
        <taxon>Pseudoalteromonadaceae</taxon>
        <taxon>Pseudoalteromonas</taxon>
    </lineage>
</organism>
<dbReference type="InterPro" id="IPR002826">
    <property type="entry name" value="MptE-like"/>
</dbReference>
<evidence type="ECO:0000313" key="3">
    <source>
        <dbReference type="EMBL" id="MBE0360259.1"/>
    </source>
</evidence>
<dbReference type="Gene3D" id="3.90.1480.10">
    <property type="entry name" value="Alpha-2,3-sialyltransferase"/>
    <property type="match status" value="1"/>
</dbReference>
<name>A0ABR9E0X9_9GAMM</name>
<evidence type="ECO:0000259" key="2">
    <source>
        <dbReference type="Pfam" id="PF20157"/>
    </source>
</evidence>
<evidence type="ECO:0000313" key="4">
    <source>
        <dbReference type="Proteomes" id="UP000648482"/>
    </source>
</evidence>
<keyword evidence="4" id="KW-1185">Reference proteome</keyword>
<feature type="domain" description="6-hydroxymethylpterin diphosphokinase MptE-like" evidence="1">
    <location>
        <begin position="273"/>
        <end position="438"/>
    </location>
</feature>
<evidence type="ECO:0008006" key="5">
    <source>
        <dbReference type="Google" id="ProtNLM"/>
    </source>
</evidence>
<dbReference type="InterPro" id="IPR045376">
    <property type="entry name" value="Maf_N"/>
</dbReference>
<evidence type="ECO:0000259" key="1">
    <source>
        <dbReference type="Pfam" id="PF01973"/>
    </source>
</evidence>
<proteinExistence type="predicted"/>
<accession>A0ABR9E0X9</accession>
<gene>
    <name evidence="3" type="ORF">PALI_a2218</name>
</gene>
<dbReference type="Proteomes" id="UP000648482">
    <property type="component" value="Unassembled WGS sequence"/>
</dbReference>
<sequence length="671" mass="76141">MSVNQQELTKMMLQATLLANLALIKERMPGIYKEFKDYQPTDTGVAIDNQGCANLFNNNKFVYEVDPREFAKQQVTQFLERPLYFKYQIEHQADEEIFFKHSALLKSIHNVRVAESENKIGNPADEERIDFVCFFGGGLGYQIEELLNTKDVLNVFLFEPSKDSFYALLHCIELKPLLDKCTSKGGQFSIRISGSEDGVVNDISKFLFQQGHFNLSQVLFLKHYDSPLIEKTIARIKAIGHRWSGGWGFFEDEVIGISHTLSNLSAKFPVVKKSSTFKNPLVDYPVFIVANGPSLDLAIDFLKENQSNVVILSCGTALKALLINGITPDIHIEMERTAALLDWVEVVERTEGVTTRLDELNIVALNTVYDGILKRFKSAHLLSKVNDAGGRLIRAMDEKQLFTYPESSNPSVSNTGLAVAAELGFKEVYLVGTDFGFVSQEHHHSKHSIYFDKDFKHKELIKKNMQSDMVVKGNFRDEVLSTHIFDSSKGNVEILLQSNPQVTAYNTSDGAFIRFTTPKRIADISLKNTIKNKQEMVSELLKRATSLEQLSLGNIDSKMTAIKSGTKAILEKLLLITSAHFNTRESLADAFTLQNKILLMLRDGNSNDHVVYWLIQGTFRYFQAYIMTNSYYYRCLEQRAEFMNACIDAFHSHVEDLYLEFIENYNKSAKL</sequence>
<dbReference type="Pfam" id="PF20157">
    <property type="entry name" value="Maf_flag10_N"/>
    <property type="match status" value="1"/>
</dbReference>